<dbReference type="Pfam" id="PF12822">
    <property type="entry name" value="ECF_trnsprt"/>
    <property type="match status" value="1"/>
</dbReference>
<reference evidence="2" key="1">
    <citation type="journal article" date="2021" name="PeerJ">
        <title>Extensive microbial diversity within the chicken gut microbiome revealed by metagenomics and culture.</title>
        <authorList>
            <person name="Gilroy R."/>
            <person name="Ravi A."/>
            <person name="Getino M."/>
            <person name="Pursley I."/>
            <person name="Horton D.L."/>
            <person name="Alikhan N.F."/>
            <person name="Baker D."/>
            <person name="Gharbi K."/>
            <person name="Hall N."/>
            <person name="Watson M."/>
            <person name="Adriaenssens E.M."/>
            <person name="Foster-Nyarko E."/>
            <person name="Jarju S."/>
            <person name="Secka A."/>
            <person name="Antonio M."/>
            <person name="Oren A."/>
            <person name="Chaudhuri R.R."/>
            <person name="La Ragione R."/>
            <person name="Hildebrand F."/>
            <person name="Pallen M.J."/>
        </authorList>
    </citation>
    <scope>NUCLEOTIDE SEQUENCE</scope>
    <source>
        <strain evidence="2">ChiBcec8-14828</strain>
    </source>
</reference>
<dbReference type="EMBL" id="DWYA01000073">
    <property type="protein sequence ID" value="HJB40415.1"/>
    <property type="molecule type" value="Genomic_DNA"/>
</dbReference>
<dbReference type="Proteomes" id="UP000824209">
    <property type="component" value="Unassembled WGS sequence"/>
</dbReference>
<dbReference type="Gene3D" id="1.10.1760.20">
    <property type="match status" value="1"/>
</dbReference>
<dbReference type="AlphaFoldDB" id="A0A9D2S2M8"/>
<feature type="transmembrane region" description="Helical" evidence="1">
    <location>
        <begin position="100"/>
        <end position="122"/>
    </location>
</feature>
<gene>
    <name evidence="2" type="ORF">H9943_08490</name>
</gene>
<reference evidence="2" key="2">
    <citation type="submission" date="2021-04" db="EMBL/GenBank/DDBJ databases">
        <authorList>
            <person name="Gilroy R."/>
        </authorList>
    </citation>
    <scope>NUCLEOTIDE SEQUENCE</scope>
    <source>
        <strain evidence="2">ChiBcec8-14828</strain>
    </source>
</reference>
<accession>A0A9D2S2M8</accession>
<comment type="caution">
    <text evidence="2">The sequence shown here is derived from an EMBL/GenBank/DDBJ whole genome shotgun (WGS) entry which is preliminary data.</text>
</comment>
<keyword evidence="1" id="KW-0812">Transmembrane</keyword>
<evidence type="ECO:0000256" key="1">
    <source>
        <dbReference type="SAM" id="Phobius"/>
    </source>
</evidence>
<feature type="transmembrane region" description="Helical" evidence="1">
    <location>
        <begin position="73"/>
        <end position="94"/>
    </location>
</feature>
<evidence type="ECO:0000313" key="3">
    <source>
        <dbReference type="Proteomes" id="UP000824209"/>
    </source>
</evidence>
<feature type="transmembrane region" description="Helical" evidence="1">
    <location>
        <begin position="178"/>
        <end position="205"/>
    </location>
</feature>
<organism evidence="2 3">
    <name type="scientific">Candidatus Ruthenibacterium avium</name>
    <dbReference type="NCBI Taxonomy" id="2838751"/>
    <lineage>
        <taxon>Bacteria</taxon>
        <taxon>Bacillati</taxon>
        <taxon>Bacillota</taxon>
        <taxon>Clostridia</taxon>
        <taxon>Eubacteriales</taxon>
        <taxon>Oscillospiraceae</taxon>
        <taxon>Ruthenibacterium</taxon>
    </lineage>
</organism>
<feature type="transmembrane region" description="Helical" evidence="1">
    <location>
        <begin position="12"/>
        <end position="35"/>
    </location>
</feature>
<protein>
    <submittedName>
        <fullName evidence="2">ECF transporter S component</fullName>
    </submittedName>
</protein>
<feature type="transmembrane region" description="Helical" evidence="1">
    <location>
        <begin position="134"/>
        <end position="158"/>
    </location>
</feature>
<dbReference type="InterPro" id="IPR024529">
    <property type="entry name" value="ECF_trnsprt_substrate-spec"/>
</dbReference>
<keyword evidence="1" id="KW-0472">Membrane</keyword>
<evidence type="ECO:0000313" key="2">
    <source>
        <dbReference type="EMBL" id="HJB40415.1"/>
    </source>
</evidence>
<proteinExistence type="predicted"/>
<sequence>MKERNLARKSTRMVYVALFTAIIIAMSTIPFLGYIPLGVIRATTLHIPVILGSILLGPSAGAFLGFVFGMTSFLSNTFTPNITSFVFSPFYSLGDTQGNALSLVICFVPRILVGIIPYFVFYGLEKILRGKRPLALGCAGFVGSMMNTLLVMGMIFLFFGKEYAAAKEIPFEALLGTIATVIFTNGIAEAAVAAFVCVAAGTILLQVKKRTA</sequence>
<feature type="transmembrane region" description="Helical" evidence="1">
    <location>
        <begin position="47"/>
        <end position="66"/>
    </location>
</feature>
<dbReference type="GO" id="GO:0022857">
    <property type="term" value="F:transmembrane transporter activity"/>
    <property type="evidence" value="ECO:0007669"/>
    <property type="project" value="InterPro"/>
</dbReference>
<keyword evidence="1" id="KW-1133">Transmembrane helix</keyword>
<name>A0A9D2S2M8_9FIRM</name>